<accession>A0A4P9YPG3</accession>
<proteinExistence type="predicted"/>
<dbReference type="Proteomes" id="UP000281549">
    <property type="component" value="Unassembled WGS sequence"/>
</dbReference>
<feature type="non-terminal residue" evidence="1">
    <location>
        <position position="273"/>
    </location>
</feature>
<protein>
    <submittedName>
        <fullName evidence="1">Uncharacterized protein</fullName>
    </submittedName>
</protein>
<evidence type="ECO:0000313" key="2">
    <source>
        <dbReference type="Proteomes" id="UP000281549"/>
    </source>
</evidence>
<dbReference type="EMBL" id="ML005044">
    <property type="protein sequence ID" value="RKP20570.1"/>
    <property type="molecule type" value="Genomic_DNA"/>
</dbReference>
<sequence length="273" mass="31038">VTLDVANVQAFDPFIDPSRADISSGLFGDELKFYTKSNDPEAKFEGYVKIRDVNIPIHGSSVPIKWGFEEDLVVDKVSIFSNSNRLILEKIFPSFTLLKLDLGVKKDGALVLKDVNHDMNINPNSNNVYEFFVNEIAMLILESPALLIHTGIQNLKLIQSDEITSKEVAGYQSGNSIFVELDSSRPGNFIIYQPLLDDKVSMIAKVSFKPFRYSFDFEHENYFVNEPIKVNINYQRRAFVNPILKVKNWDTFENVLELNDAESHPFFTIQSTG</sequence>
<organism evidence="1 2">
    <name type="scientific">Rozella allomycis (strain CSF55)</name>
    <dbReference type="NCBI Taxonomy" id="988480"/>
    <lineage>
        <taxon>Eukaryota</taxon>
        <taxon>Fungi</taxon>
        <taxon>Fungi incertae sedis</taxon>
        <taxon>Cryptomycota</taxon>
        <taxon>Cryptomycota incertae sedis</taxon>
        <taxon>Rozella</taxon>
    </lineage>
</organism>
<gene>
    <name evidence="1" type="ORF">ROZALSC1DRAFT_27951</name>
</gene>
<dbReference type="AlphaFoldDB" id="A0A4P9YPG3"/>
<feature type="non-terminal residue" evidence="1">
    <location>
        <position position="1"/>
    </location>
</feature>
<evidence type="ECO:0000313" key="1">
    <source>
        <dbReference type="EMBL" id="RKP20570.1"/>
    </source>
</evidence>
<name>A0A4P9YPG3_ROZAC</name>
<reference evidence="2" key="1">
    <citation type="journal article" date="2018" name="Nat. Microbiol.">
        <title>Leveraging single-cell genomics to expand the fungal tree of life.</title>
        <authorList>
            <person name="Ahrendt S.R."/>
            <person name="Quandt C.A."/>
            <person name="Ciobanu D."/>
            <person name="Clum A."/>
            <person name="Salamov A."/>
            <person name="Andreopoulos B."/>
            <person name="Cheng J.F."/>
            <person name="Woyke T."/>
            <person name="Pelin A."/>
            <person name="Henrissat B."/>
            <person name="Reynolds N.K."/>
            <person name="Benny G.L."/>
            <person name="Smith M.E."/>
            <person name="James T.Y."/>
            <person name="Grigoriev I.V."/>
        </authorList>
    </citation>
    <scope>NUCLEOTIDE SEQUENCE [LARGE SCALE GENOMIC DNA]</scope>
    <source>
        <strain evidence="2">CSF55</strain>
    </source>
</reference>